<name>A0A1M5EMA6_VIBGA</name>
<dbReference type="PANTHER" id="PTHR42885:SF1">
    <property type="entry name" value="THREONINE-PHOSPHATE DECARBOXYLASE"/>
    <property type="match status" value="1"/>
</dbReference>
<dbReference type="UniPathway" id="UPA00148"/>
<evidence type="ECO:0000259" key="10">
    <source>
        <dbReference type="Pfam" id="PF00155"/>
    </source>
</evidence>
<dbReference type="Gene3D" id="3.90.1150.10">
    <property type="entry name" value="Aspartate Aminotransferase, domain 1"/>
    <property type="match status" value="1"/>
</dbReference>
<dbReference type="InterPro" id="IPR015424">
    <property type="entry name" value="PyrdxlP-dep_Trfase"/>
</dbReference>
<dbReference type="Pfam" id="PF00155">
    <property type="entry name" value="Aminotran_1_2"/>
    <property type="match status" value="1"/>
</dbReference>
<dbReference type="InterPro" id="IPR005860">
    <property type="entry name" value="CobD"/>
</dbReference>
<evidence type="ECO:0000256" key="4">
    <source>
        <dbReference type="ARBA" id="ARBA00012285"/>
    </source>
</evidence>
<reference evidence="12" key="1">
    <citation type="submission" date="2016-11" db="EMBL/GenBank/DDBJ databases">
        <authorList>
            <person name="Varghese N."/>
            <person name="Submissions S."/>
        </authorList>
    </citation>
    <scope>NUCLEOTIDE SEQUENCE [LARGE SCALE GENOMIC DNA]</scope>
    <source>
        <strain evidence="12">DSM 21264</strain>
    </source>
</reference>
<dbReference type="InterPro" id="IPR015421">
    <property type="entry name" value="PyrdxlP-dep_Trfase_major"/>
</dbReference>
<keyword evidence="7" id="KW-0456">Lyase</keyword>
<dbReference type="EMBL" id="FQUH01000017">
    <property type="protein sequence ID" value="SHF80316.1"/>
    <property type="molecule type" value="Genomic_DNA"/>
</dbReference>
<dbReference type="PROSITE" id="PS00105">
    <property type="entry name" value="AA_TRANSFER_CLASS_1"/>
    <property type="match status" value="1"/>
</dbReference>
<dbReference type="SUPFAM" id="SSF53383">
    <property type="entry name" value="PLP-dependent transferases"/>
    <property type="match status" value="1"/>
</dbReference>
<evidence type="ECO:0000313" key="11">
    <source>
        <dbReference type="EMBL" id="SHF80316.1"/>
    </source>
</evidence>
<evidence type="ECO:0000256" key="1">
    <source>
        <dbReference type="ARBA" id="ARBA00001933"/>
    </source>
</evidence>
<evidence type="ECO:0000313" key="12">
    <source>
        <dbReference type="Proteomes" id="UP000184159"/>
    </source>
</evidence>
<evidence type="ECO:0000256" key="3">
    <source>
        <dbReference type="ARBA" id="ARBA00004953"/>
    </source>
</evidence>
<dbReference type="AlphaFoldDB" id="A0A1M5EMA6"/>
<evidence type="ECO:0000256" key="8">
    <source>
        <dbReference type="ARBA" id="ARBA00029996"/>
    </source>
</evidence>
<feature type="domain" description="Aminotransferase class I/classII large" evidence="10">
    <location>
        <begin position="65"/>
        <end position="402"/>
    </location>
</feature>
<dbReference type="PANTHER" id="PTHR42885">
    <property type="entry name" value="HISTIDINOL-PHOSPHATE AMINOTRANSFERASE-RELATED"/>
    <property type="match status" value="1"/>
</dbReference>
<evidence type="ECO:0000256" key="9">
    <source>
        <dbReference type="ARBA" id="ARBA00048531"/>
    </source>
</evidence>
<evidence type="ECO:0000256" key="6">
    <source>
        <dbReference type="ARBA" id="ARBA00022898"/>
    </source>
</evidence>
<proteinExistence type="predicted"/>
<evidence type="ECO:0000256" key="7">
    <source>
        <dbReference type="ARBA" id="ARBA00023239"/>
    </source>
</evidence>
<keyword evidence="6" id="KW-0663">Pyridoxal phosphate</keyword>
<dbReference type="GO" id="GO:0048472">
    <property type="term" value="F:threonine-phosphate decarboxylase activity"/>
    <property type="evidence" value="ECO:0007669"/>
    <property type="project" value="UniProtKB-EC"/>
</dbReference>
<dbReference type="GO" id="GO:0009236">
    <property type="term" value="P:cobalamin biosynthetic process"/>
    <property type="evidence" value="ECO:0007669"/>
    <property type="project" value="UniProtKB-UniPathway"/>
</dbReference>
<dbReference type="InterPro" id="IPR004839">
    <property type="entry name" value="Aminotransferase_I/II_large"/>
</dbReference>
<dbReference type="Proteomes" id="UP000184159">
    <property type="component" value="Unassembled WGS sequence"/>
</dbReference>
<comment type="cofactor">
    <cofactor evidence="1">
        <name>pyridoxal 5'-phosphate</name>
        <dbReference type="ChEBI" id="CHEBI:597326"/>
    </cofactor>
</comment>
<dbReference type="InterPro" id="IPR004838">
    <property type="entry name" value="NHTrfase_class1_PyrdxlP-BS"/>
</dbReference>
<dbReference type="InterPro" id="IPR015422">
    <property type="entry name" value="PyrdxlP-dep_Trfase_small"/>
</dbReference>
<dbReference type="EC" id="4.1.1.81" evidence="4"/>
<keyword evidence="5" id="KW-0169">Cobalamin biosynthesis</keyword>
<protein>
    <recommendedName>
        <fullName evidence="4">threonine-phosphate decarboxylase</fullName>
        <ecNumber evidence="4">4.1.1.81</ecNumber>
    </recommendedName>
    <alternativeName>
        <fullName evidence="8">L-threonine-O-3-phosphate decarboxylase</fullName>
    </alternativeName>
</protein>
<organism evidence="11 12">
    <name type="scientific">Vibrio gazogenes DSM 21264 = NBRC 103151</name>
    <dbReference type="NCBI Taxonomy" id="1123492"/>
    <lineage>
        <taxon>Bacteria</taxon>
        <taxon>Pseudomonadati</taxon>
        <taxon>Pseudomonadota</taxon>
        <taxon>Gammaproteobacteria</taxon>
        <taxon>Vibrionales</taxon>
        <taxon>Vibrionaceae</taxon>
        <taxon>Vibrio</taxon>
    </lineage>
</organism>
<keyword evidence="12" id="KW-1185">Reference proteome</keyword>
<comment type="pathway">
    <text evidence="3">Cofactor biosynthesis; adenosylcobalamin biosynthesis.</text>
</comment>
<gene>
    <name evidence="11" type="ORF">SAMN02745781_03206</name>
</gene>
<dbReference type="CDD" id="cd00609">
    <property type="entry name" value="AAT_like"/>
    <property type="match status" value="1"/>
</dbReference>
<accession>A0A1M5EMA6</accession>
<comment type="function">
    <text evidence="2">Decarboxylates L-threonine-O-3-phosphate to yield (R)-1-amino-2-propanol O-2-phosphate, the precursor for the linkage between the nucleotide loop and the corrin ring in cobalamin.</text>
</comment>
<evidence type="ECO:0000256" key="2">
    <source>
        <dbReference type="ARBA" id="ARBA00003444"/>
    </source>
</evidence>
<dbReference type="GO" id="GO:0030170">
    <property type="term" value="F:pyridoxal phosphate binding"/>
    <property type="evidence" value="ECO:0007669"/>
    <property type="project" value="InterPro"/>
</dbReference>
<comment type="catalytic activity">
    <reaction evidence="9">
        <text>O-phospho-L-threonine + H(+) = (R)-1-aminopropan-2-yl phosphate + CO2</text>
        <dbReference type="Rhea" id="RHEA:11492"/>
        <dbReference type="ChEBI" id="CHEBI:15378"/>
        <dbReference type="ChEBI" id="CHEBI:16526"/>
        <dbReference type="ChEBI" id="CHEBI:58563"/>
        <dbReference type="ChEBI" id="CHEBI:58675"/>
        <dbReference type="EC" id="4.1.1.81"/>
    </reaction>
</comment>
<sequence>MSSIHRASVSGQFFHSARTGASRVNPLHCQPFMAKHYTDDSMAKSGQHGGNTRQMAEKYGQKAEDILDFSANINPLGMPQSLRDAIISQVTCVERYPDIDYQHLHQAIARHHAVQINRPDSDFPASYVIAGNGATELIFQWVQQTQPRRALIVEPTFAEYRQALTRIGCDIERFVLVEQEGFAVTERLLAALHEGLDCLFLCTPNNPTGLMPPPALLQRILNRSAELGIQLFVDESFIDFLPQHRGLADVLDRYPNLFLLRSMTKFYAIPGLRLGYLLSANQPMLAALRDTREPWTINAFAALAGDILLQDHTYAQQTYHWLQREQHTLYQGLSQFPALTVYPPTANYIFFRLNQADFDLQHALMQHNILIRHCANYHGLSAQYYRVAIRTGEDNQQLLEALRDVLSHG</sequence>
<dbReference type="NCBIfam" id="TIGR01140">
    <property type="entry name" value="L_thr_O3P_dcar"/>
    <property type="match status" value="1"/>
</dbReference>
<dbReference type="Gene3D" id="3.40.640.10">
    <property type="entry name" value="Type I PLP-dependent aspartate aminotransferase-like (Major domain)"/>
    <property type="match status" value="1"/>
</dbReference>
<evidence type="ECO:0000256" key="5">
    <source>
        <dbReference type="ARBA" id="ARBA00022573"/>
    </source>
</evidence>